<dbReference type="InterPro" id="IPR009003">
    <property type="entry name" value="Peptidase_S1_PA"/>
</dbReference>
<keyword evidence="7" id="KW-1185">Reference proteome</keyword>
<dbReference type="Gene3D" id="2.40.10.10">
    <property type="entry name" value="Trypsin-like serine proteases"/>
    <property type="match status" value="1"/>
</dbReference>
<dbReference type="Proteomes" id="UP001429984">
    <property type="component" value="Unassembled WGS sequence"/>
</dbReference>
<dbReference type="InterPro" id="IPR043504">
    <property type="entry name" value="Peptidase_S1_PA_chymotrypsin"/>
</dbReference>
<keyword evidence="1" id="KW-0645">Protease</keyword>
<dbReference type="RefSeq" id="WP_194930695.1">
    <property type="nucleotide sequence ID" value="NZ_JADLZT010000004.1"/>
</dbReference>
<protein>
    <submittedName>
        <fullName evidence="6">Trypsin-like peptidase domain-containing protein</fullName>
    </submittedName>
</protein>
<name>A0ABS0B5L1_9GAMM</name>
<dbReference type="InterPro" id="IPR000126">
    <property type="entry name" value="V8_ser_AS"/>
</dbReference>
<feature type="region of interest" description="Disordered" evidence="5">
    <location>
        <begin position="1"/>
        <end position="21"/>
    </location>
</feature>
<gene>
    <name evidence="6" type="ORF">IU514_08645</name>
</gene>
<dbReference type="Pfam" id="PF13365">
    <property type="entry name" value="Trypsin_2"/>
    <property type="match status" value="1"/>
</dbReference>
<evidence type="ECO:0000313" key="6">
    <source>
        <dbReference type="EMBL" id="MBF6024098.1"/>
    </source>
</evidence>
<dbReference type="PROSITE" id="PS00673">
    <property type="entry name" value="V8_SER"/>
    <property type="match status" value="1"/>
</dbReference>
<evidence type="ECO:0000256" key="1">
    <source>
        <dbReference type="ARBA" id="ARBA00022670"/>
    </source>
</evidence>
<evidence type="ECO:0000256" key="2">
    <source>
        <dbReference type="ARBA" id="ARBA00022729"/>
    </source>
</evidence>
<evidence type="ECO:0000256" key="3">
    <source>
        <dbReference type="ARBA" id="ARBA00022801"/>
    </source>
</evidence>
<comment type="caution">
    <text evidence="6">The sequence shown here is derived from an EMBL/GenBank/DDBJ whole genome shotgun (WGS) entry which is preliminary data.</text>
</comment>
<organism evidence="6 7">
    <name type="scientific">Lysobacter niastensis</name>
    <dbReference type="NCBI Taxonomy" id="380629"/>
    <lineage>
        <taxon>Bacteria</taxon>
        <taxon>Pseudomonadati</taxon>
        <taxon>Pseudomonadota</taxon>
        <taxon>Gammaproteobacteria</taxon>
        <taxon>Lysobacterales</taxon>
        <taxon>Lysobacteraceae</taxon>
        <taxon>Lysobacter</taxon>
    </lineage>
</organism>
<evidence type="ECO:0000313" key="7">
    <source>
        <dbReference type="Proteomes" id="UP001429984"/>
    </source>
</evidence>
<sequence>MALLTLPLPLPAFAQDPSPEQRTSTRALERELQRRPQGVTVPAEITKRGGDLVLQTADAAVPVANSEFLGQQVRQLPVEAVVSQGPDDSVNLVDVKLQATKRWESLPAGQRRRFGNVDTAQRKLSAAADTALKPDSTEADLRQLKQAVDDTREQVLLAYKAIPSTQRSEQRILVEQHGELRRAEKSLYGFNRDDRYPPQAYERIYANSHGAFALRVKGADKPRCSAVLIGEALGLTNNHCILEELPGELEAVFDYEDDLDGNHLTSQVFPIGAVRLTAEEDRDNLDFVLLRLEANADGKLPGSVYPVQCLSMAHVRRDDPLYVIGFPLGEPRTVHDNTFVYFPYRVSENEYAELEMLVRQEFDSLQAEEQSYIDGKLKEFTDSYRKMSDAAGATHYEYISVRFANQPTIGADSDTYHGNSGSPVYSRRSHAVIGLLFDGQEDLSQPWEPGWRSHEAILPITRVVERLDVAEPTWRADPKVCIRPAS</sequence>
<evidence type="ECO:0000256" key="4">
    <source>
        <dbReference type="ARBA" id="ARBA00022825"/>
    </source>
</evidence>
<evidence type="ECO:0000256" key="5">
    <source>
        <dbReference type="SAM" id="MobiDB-lite"/>
    </source>
</evidence>
<proteinExistence type="predicted"/>
<keyword evidence="2" id="KW-0732">Signal</keyword>
<keyword evidence="3" id="KW-0378">Hydrolase</keyword>
<dbReference type="EMBL" id="JADLZT010000004">
    <property type="protein sequence ID" value="MBF6024098.1"/>
    <property type="molecule type" value="Genomic_DNA"/>
</dbReference>
<dbReference type="SUPFAM" id="SSF50494">
    <property type="entry name" value="Trypsin-like serine proteases"/>
    <property type="match status" value="1"/>
</dbReference>
<keyword evidence="4" id="KW-0720">Serine protease</keyword>
<reference evidence="6 7" key="1">
    <citation type="submission" date="2020-11" db="EMBL/GenBank/DDBJ databases">
        <title>Draft Genome Sequence and Secondary Metabolite Biosynthetic Potential of the Lysobacter niastensis Type strain DSM 18481.</title>
        <authorList>
            <person name="Turrini P."/>
            <person name="Artuso I."/>
            <person name="Tescari M."/>
            <person name="Lugli G.A."/>
            <person name="Frangipani E."/>
            <person name="Ventura M."/>
            <person name="Visca P."/>
        </authorList>
    </citation>
    <scope>NUCLEOTIDE SEQUENCE [LARGE SCALE GENOMIC DNA]</scope>
    <source>
        <strain evidence="6 7">DSM 18481</strain>
    </source>
</reference>
<accession>A0ABS0B5L1</accession>